<dbReference type="AlphaFoldDB" id="A0A1L9RWH7"/>
<dbReference type="EMBL" id="KV878210">
    <property type="protein sequence ID" value="OJJ39282.1"/>
    <property type="molecule type" value="Genomic_DNA"/>
</dbReference>
<reference evidence="2" key="1">
    <citation type="journal article" date="2017" name="Genome Biol.">
        <title>Comparative genomics reveals high biological diversity and specific adaptations in the industrially and medically important fungal genus Aspergillus.</title>
        <authorList>
            <person name="de Vries R.P."/>
            <person name="Riley R."/>
            <person name="Wiebenga A."/>
            <person name="Aguilar-Osorio G."/>
            <person name="Amillis S."/>
            <person name="Uchima C.A."/>
            <person name="Anderluh G."/>
            <person name="Asadollahi M."/>
            <person name="Askin M."/>
            <person name="Barry K."/>
            <person name="Battaglia E."/>
            <person name="Bayram O."/>
            <person name="Benocci T."/>
            <person name="Braus-Stromeyer S.A."/>
            <person name="Caldana C."/>
            <person name="Canovas D."/>
            <person name="Cerqueira G.C."/>
            <person name="Chen F."/>
            <person name="Chen W."/>
            <person name="Choi C."/>
            <person name="Clum A."/>
            <person name="Dos Santos R.A."/>
            <person name="Damasio A.R."/>
            <person name="Diallinas G."/>
            <person name="Emri T."/>
            <person name="Fekete E."/>
            <person name="Flipphi M."/>
            <person name="Freyberg S."/>
            <person name="Gallo A."/>
            <person name="Gournas C."/>
            <person name="Habgood R."/>
            <person name="Hainaut M."/>
            <person name="Harispe M.L."/>
            <person name="Henrissat B."/>
            <person name="Hilden K.S."/>
            <person name="Hope R."/>
            <person name="Hossain A."/>
            <person name="Karabika E."/>
            <person name="Karaffa L."/>
            <person name="Karanyi Z."/>
            <person name="Krasevec N."/>
            <person name="Kuo A."/>
            <person name="Kusch H."/>
            <person name="LaButti K."/>
            <person name="Lagendijk E.L."/>
            <person name="Lapidus A."/>
            <person name="Levasseur A."/>
            <person name="Lindquist E."/>
            <person name="Lipzen A."/>
            <person name="Logrieco A.F."/>
            <person name="MacCabe A."/>
            <person name="Maekelae M.R."/>
            <person name="Malavazi I."/>
            <person name="Melin P."/>
            <person name="Meyer V."/>
            <person name="Mielnichuk N."/>
            <person name="Miskei M."/>
            <person name="Molnar A.P."/>
            <person name="Mule G."/>
            <person name="Ngan C.Y."/>
            <person name="Orejas M."/>
            <person name="Orosz E."/>
            <person name="Ouedraogo J.P."/>
            <person name="Overkamp K.M."/>
            <person name="Park H.-S."/>
            <person name="Perrone G."/>
            <person name="Piumi F."/>
            <person name="Punt P.J."/>
            <person name="Ram A.F."/>
            <person name="Ramon A."/>
            <person name="Rauscher S."/>
            <person name="Record E."/>
            <person name="Riano-Pachon D.M."/>
            <person name="Robert V."/>
            <person name="Roehrig J."/>
            <person name="Ruller R."/>
            <person name="Salamov A."/>
            <person name="Salih N.S."/>
            <person name="Samson R.A."/>
            <person name="Sandor E."/>
            <person name="Sanguinetti M."/>
            <person name="Schuetze T."/>
            <person name="Sepcic K."/>
            <person name="Shelest E."/>
            <person name="Sherlock G."/>
            <person name="Sophianopoulou V."/>
            <person name="Squina F.M."/>
            <person name="Sun H."/>
            <person name="Susca A."/>
            <person name="Todd R.B."/>
            <person name="Tsang A."/>
            <person name="Unkles S.E."/>
            <person name="van de Wiele N."/>
            <person name="van Rossen-Uffink D."/>
            <person name="Oliveira J.V."/>
            <person name="Vesth T.C."/>
            <person name="Visser J."/>
            <person name="Yu J.-H."/>
            <person name="Zhou M."/>
            <person name="Andersen M.R."/>
            <person name="Archer D.B."/>
            <person name="Baker S.E."/>
            <person name="Benoit I."/>
            <person name="Brakhage A.A."/>
            <person name="Braus G.H."/>
            <person name="Fischer R."/>
            <person name="Frisvad J.C."/>
            <person name="Goldman G.H."/>
            <person name="Houbraken J."/>
            <person name="Oakley B."/>
            <person name="Pocsi I."/>
            <person name="Scazzocchio C."/>
            <person name="Seiboth B."/>
            <person name="vanKuyk P.A."/>
            <person name="Wortman J."/>
            <person name="Dyer P.S."/>
            <person name="Grigoriev I.V."/>
        </authorList>
    </citation>
    <scope>NUCLEOTIDE SEQUENCE [LARGE SCALE GENOMIC DNA]</scope>
    <source>
        <strain evidence="2">DTO 134E9</strain>
    </source>
</reference>
<dbReference type="OrthoDB" id="4499271at2759"/>
<protein>
    <submittedName>
        <fullName evidence="1">Uncharacterized protein</fullName>
    </submittedName>
</protein>
<sequence length="137" mass="15754">MHRNPKFSVPLADAYHHLRPERPHLAVILYTKSAVFWTGRDIPLGTPVIDDPDFMLTTDYRIPPVDRLGRPLYPVDLYPLKILTGACFLETVTLLACRDYKHASGFDRVWWEYLFDLADGTHLAGLINTDHVDPCHR</sequence>
<proteinExistence type="predicted"/>
<organism evidence="1 2">
    <name type="scientific">Aspergillus wentii DTO 134E9</name>
    <dbReference type="NCBI Taxonomy" id="1073089"/>
    <lineage>
        <taxon>Eukaryota</taxon>
        <taxon>Fungi</taxon>
        <taxon>Dikarya</taxon>
        <taxon>Ascomycota</taxon>
        <taxon>Pezizomycotina</taxon>
        <taxon>Eurotiomycetes</taxon>
        <taxon>Eurotiomycetidae</taxon>
        <taxon>Eurotiales</taxon>
        <taxon>Aspergillaceae</taxon>
        <taxon>Aspergillus</taxon>
        <taxon>Aspergillus subgen. Cremei</taxon>
    </lineage>
</organism>
<dbReference type="Proteomes" id="UP000184383">
    <property type="component" value="Unassembled WGS sequence"/>
</dbReference>
<dbReference type="RefSeq" id="XP_040692958.1">
    <property type="nucleotide sequence ID" value="XM_040834497.1"/>
</dbReference>
<dbReference type="GeneID" id="63750345"/>
<evidence type="ECO:0000313" key="2">
    <source>
        <dbReference type="Proteomes" id="UP000184383"/>
    </source>
</evidence>
<name>A0A1L9RWH7_ASPWE</name>
<dbReference type="VEuPathDB" id="FungiDB:ASPWEDRAFT_365802"/>
<gene>
    <name evidence="1" type="ORF">ASPWEDRAFT_365802</name>
</gene>
<keyword evidence="2" id="KW-1185">Reference proteome</keyword>
<evidence type="ECO:0000313" key="1">
    <source>
        <dbReference type="EMBL" id="OJJ39282.1"/>
    </source>
</evidence>
<accession>A0A1L9RWH7</accession>